<keyword evidence="3" id="KW-1185">Reference proteome</keyword>
<reference evidence="2 3" key="1">
    <citation type="submission" date="2024-02" db="EMBL/GenBank/DDBJ databases">
        <authorList>
            <person name="Vignale AGUSTIN F."/>
            <person name="Sosa J E."/>
            <person name="Modenutti C."/>
        </authorList>
    </citation>
    <scope>NUCLEOTIDE SEQUENCE [LARGE SCALE GENOMIC DNA]</scope>
</reference>
<evidence type="ECO:0000313" key="2">
    <source>
        <dbReference type="EMBL" id="CAK9144648.1"/>
    </source>
</evidence>
<comment type="caution">
    <text evidence="2">The sequence shown here is derived from an EMBL/GenBank/DDBJ whole genome shotgun (WGS) entry which is preliminary data.</text>
</comment>
<gene>
    <name evidence="2" type="ORF">ILEXP_LOCUS12410</name>
</gene>
<name>A0ABC8RI47_9AQUA</name>
<dbReference type="AlphaFoldDB" id="A0ABC8RI47"/>
<accession>A0ABC8RI47</accession>
<dbReference type="Proteomes" id="UP001642360">
    <property type="component" value="Unassembled WGS sequence"/>
</dbReference>
<feature type="region of interest" description="Disordered" evidence="1">
    <location>
        <begin position="63"/>
        <end position="83"/>
    </location>
</feature>
<sequence>MASLLSTSSAPVVTLPHSAAPRAKCTIRQIGFSAVREGGNSLRNFVEHVVFEVGVGTGMAARVEASETEKGESRVGDDDKEIPEGRWRAGALPVVLRLGKGR</sequence>
<feature type="compositionally biased region" description="Basic and acidic residues" evidence="1">
    <location>
        <begin position="64"/>
        <end position="83"/>
    </location>
</feature>
<dbReference type="EMBL" id="CAUOFW020001414">
    <property type="protein sequence ID" value="CAK9144648.1"/>
    <property type="molecule type" value="Genomic_DNA"/>
</dbReference>
<evidence type="ECO:0000256" key="1">
    <source>
        <dbReference type="SAM" id="MobiDB-lite"/>
    </source>
</evidence>
<organism evidence="2 3">
    <name type="scientific">Ilex paraguariensis</name>
    <name type="common">yerba mate</name>
    <dbReference type="NCBI Taxonomy" id="185542"/>
    <lineage>
        <taxon>Eukaryota</taxon>
        <taxon>Viridiplantae</taxon>
        <taxon>Streptophyta</taxon>
        <taxon>Embryophyta</taxon>
        <taxon>Tracheophyta</taxon>
        <taxon>Spermatophyta</taxon>
        <taxon>Magnoliopsida</taxon>
        <taxon>eudicotyledons</taxon>
        <taxon>Gunneridae</taxon>
        <taxon>Pentapetalae</taxon>
        <taxon>asterids</taxon>
        <taxon>campanulids</taxon>
        <taxon>Aquifoliales</taxon>
        <taxon>Aquifoliaceae</taxon>
        <taxon>Ilex</taxon>
    </lineage>
</organism>
<protein>
    <submittedName>
        <fullName evidence="2">Uncharacterized protein</fullName>
    </submittedName>
</protein>
<proteinExistence type="predicted"/>
<evidence type="ECO:0000313" key="3">
    <source>
        <dbReference type="Proteomes" id="UP001642360"/>
    </source>
</evidence>